<feature type="transmembrane region" description="Helical" evidence="7">
    <location>
        <begin position="130"/>
        <end position="152"/>
    </location>
</feature>
<comment type="subcellular location">
    <subcellularLocation>
        <location evidence="1">Membrane</location>
        <topology evidence="1">Multi-pass membrane protein</topology>
    </subcellularLocation>
</comment>
<evidence type="ECO:0000259" key="8">
    <source>
        <dbReference type="Pfam" id="PF20684"/>
    </source>
</evidence>
<evidence type="ECO:0000256" key="2">
    <source>
        <dbReference type="ARBA" id="ARBA00022692"/>
    </source>
</evidence>
<dbReference type="GO" id="GO:0016020">
    <property type="term" value="C:membrane"/>
    <property type="evidence" value="ECO:0007669"/>
    <property type="project" value="UniProtKB-SubCell"/>
</dbReference>
<comment type="similarity">
    <text evidence="5">Belongs to the SAT4 family.</text>
</comment>
<feature type="region of interest" description="Disordered" evidence="6">
    <location>
        <begin position="278"/>
        <end position="303"/>
    </location>
</feature>
<evidence type="ECO:0000256" key="6">
    <source>
        <dbReference type="SAM" id="MobiDB-lite"/>
    </source>
</evidence>
<reference evidence="9" key="1">
    <citation type="submission" date="2018-03" db="EMBL/GenBank/DDBJ databases">
        <authorList>
            <person name="Guldener U."/>
        </authorList>
    </citation>
    <scope>NUCLEOTIDE SEQUENCE</scope>
</reference>
<evidence type="ECO:0000256" key="5">
    <source>
        <dbReference type="ARBA" id="ARBA00038359"/>
    </source>
</evidence>
<dbReference type="AlphaFoldDB" id="A0AAE8SXU0"/>
<keyword evidence="3 7" id="KW-1133">Transmembrane helix</keyword>
<feature type="transmembrane region" description="Helical" evidence="7">
    <location>
        <begin position="208"/>
        <end position="228"/>
    </location>
</feature>
<name>A0AAE8SXU0_9PEZI</name>
<feature type="transmembrane region" description="Helical" evidence="7">
    <location>
        <begin position="52"/>
        <end position="71"/>
    </location>
</feature>
<dbReference type="Pfam" id="PF20684">
    <property type="entry name" value="Fung_rhodopsin"/>
    <property type="match status" value="1"/>
</dbReference>
<dbReference type="InterPro" id="IPR049326">
    <property type="entry name" value="Rhodopsin_dom_fungi"/>
</dbReference>
<keyword evidence="2 7" id="KW-0812">Transmembrane</keyword>
<evidence type="ECO:0000256" key="7">
    <source>
        <dbReference type="SAM" id="Phobius"/>
    </source>
</evidence>
<feature type="compositionally biased region" description="Basic and acidic residues" evidence="6">
    <location>
        <begin position="358"/>
        <end position="375"/>
    </location>
</feature>
<dbReference type="Proteomes" id="UP001187682">
    <property type="component" value="Unassembled WGS sequence"/>
</dbReference>
<evidence type="ECO:0000256" key="3">
    <source>
        <dbReference type="ARBA" id="ARBA00022989"/>
    </source>
</evidence>
<feature type="region of interest" description="Disordered" evidence="6">
    <location>
        <begin position="356"/>
        <end position="395"/>
    </location>
</feature>
<comment type="caution">
    <text evidence="9">The sequence shown here is derived from an EMBL/GenBank/DDBJ whole genome shotgun (WGS) entry which is preliminary data.</text>
</comment>
<dbReference type="PANTHER" id="PTHR33048">
    <property type="entry name" value="PTH11-LIKE INTEGRAL MEMBRANE PROTEIN (AFU_ORTHOLOGUE AFUA_5G11245)"/>
    <property type="match status" value="1"/>
</dbReference>
<dbReference type="EMBL" id="ONZQ02000012">
    <property type="protein sequence ID" value="SPO05143.1"/>
    <property type="molecule type" value="Genomic_DNA"/>
</dbReference>
<protein>
    <submittedName>
        <fullName evidence="9">Related to integral membrane protein</fullName>
    </submittedName>
</protein>
<feature type="transmembrane region" description="Helical" evidence="7">
    <location>
        <begin position="17"/>
        <end position="40"/>
    </location>
</feature>
<organism evidence="9 10">
    <name type="scientific">Cephalotrichum gorgonifer</name>
    <dbReference type="NCBI Taxonomy" id="2041049"/>
    <lineage>
        <taxon>Eukaryota</taxon>
        <taxon>Fungi</taxon>
        <taxon>Dikarya</taxon>
        <taxon>Ascomycota</taxon>
        <taxon>Pezizomycotina</taxon>
        <taxon>Sordariomycetes</taxon>
        <taxon>Hypocreomycetidae</taxon>
        <taxon>Microascales</taxon>
        <taxon>Microascaceae</taxon>
        <taxon>Cephalotrichum</taxon>
    </lineage>
</organism>
<feature type="compositionally biased region" description="Basic and acidic residues" evidence="6">
    <location>
        <begin position="289"/>
        <end position="303"/>
    </location>
</feature>
<evidence type="ECO:0000256" key="4">
    <source>
        <dbReference type="ARBA" id="ARBA00023136"/>
    </source>
</evidence>
<keyword evidence="4 7" id="KW-0472">Membrane</keyword>
<proteinExistence type="inferred from homology"/>
<dbReference type="InterPro" id="IPR052337">
    <property type="entry name" value="SAT4-like"/>
</dbReference>
<feature type="transmembrane region" description="Helical" evidence="7">
    <location>
        <begin position="91"/>
        <end position="110"/>
    </location>
</feature>
<dbReference type="PANTHER" id="PTHR33048:SF47">
    <property type="entry name" value="INTEGRAL MEMBRANE PROTEIN-RELATED"/>
    <property type="match status" value="1"/>
</dbReference>
<accession>A0AAE8SXU0</accession>
<evidence type="ECO:0000256" key="1">
    <source>
        <dbReference type="ARBA" id="ARBA00004141"/>
    </source>
</evidence>
<evidence type="ECO:0000313" key="10">
    <source>
        <dbReference type="Proteomes" id="UP001187682"/>
    </source>
</evidence>
<evidence type="ECO:0000313" key="9">
    <source>
        <dbReference type="EMBL" id="SPO05143.1"/>
    </source>
</evidence>
<sequence>MADAAALPPGFNDDKSWIAIFTVTLCLTVATVMVGLRVYTRMVVTKQMGMDDWAAIFTLLITYADGITIAFQTRYGLGRHIYALKSDDIMQYFKCFWLSIVLYCAGLLGAKMTFLLQYYRVLAVQKMRMVYIIAIVIVGAWGLSQFLIGVLMCRPIQGFWDKRIEATCIPNQPQFYINAAGNIATDVAVFLLPMPAIRHLNLPRTQKLLLLGVFSLGFFTVAISVIRIKFLAVTEDPTWDNIESSGWSIGELTSALTCSCLPTLRPFFSKFFPALAGSSARPTAGYKSADSEKPERSGRLFGRRRGDDADLFETKGGIEATLSERVSDEALVRQPSSDEGQLLQVGLRSTTRTVISGARDEQGHEWDERDYERGGEGPGAIQVQRDVYQTNTTRG</sequence>
<gene>
    <name evidence="9" type="ORF">DNG_07829</name>
</gene>
<feature type="domain" description="Rhodopsin" evidence="8">
    <location>
        <begin position="36"/>
        <end position="270"/>
    </location>
</feature>
<feature type="transmembrane region" description="Helical" evidence="7">
    <location>
        <begin position="175"/>
        <end position="196"/>
    </location>
</feature>
<keyword evidence="10" id="KW-1185">Reference proteome</keyword>